<sequence length="1405" mass="150764">MKSIYLAAVKRIWYVPPVFLLILSNLSTSFGQTTYYVANAGNDSNDGRSTSAPFQSIAKINSLSLQPGDQVLFRRSDTFRGNLQLRQSGSPNNPIVIDAYGSGNKPVLAGSVPVSNWKNLGNNVWQADCPSCGDRVTGLYRDNSALPLGRYPNADASNKGYLTVQSHAGKSQLTSQQSLSTNWTGGEAVFRPVQWILNRAAITGQNGNTLSLDGSGTYDISDNWGYFIQNHPATLDQAGEWYYSPATKKIQVYDTQSSPNGHTITATVFSEAVNLSNVSNVTIRNVQITQAVACDLLITNGSNLVITNNDITQSGEDGILLKGSGSQVLLENNLIEDINNNGVDISPYQNVTFRGNTIRRIGLFAGRGKSGDGTYVGFQSATTANTLIENNVLDNIGYNALNFSNSTTVQRNQISNFCLTKSDGSGLYIWNGNQQAMSDIRLLSNVVYNGIGAPEGTLGGAYSGANGIYLDDCTTNIEVTGNSVYNCRGLGFFLHGSSNIKMTGNTSYNNGEGQFAITSAGGCQPRNNLVQSNIFVSRLATQFNVKYESSQNDLAGFGQFDNNVYARPFEDVYTIRAVYNSTTGADISLSDWQNRYGKDPSTRTSPVTYSSGNPDDYLKFTANQTANAIQISLDGTYRDARNNVVTGQVTVPAFSSLILFKDVVASTPLRTADNPANAVAGLDYGYYESYWTSLPDFTTLTPVKTGVSSTPTIAVRNRDDSFGLRFIGYVSVPTDGTYTFYTNSDDGSKLLIGTTEVVNNDGGHATQERSGTIGLKAGLHALTVLYFEGGGDQTLSVSYSGPGLSKQVIPASALWHVAANPAPQPPAVTLRNADNPANAVAGLDYGYYEGNWSNLPDFNTLTSIKTGISSTPALGLRNRDNNYGIRFVGYVSVPTDGVYTFYSSSDDGTKLLIGSTEVVNNDGGHGDQERSGTIGLKAGLHALSVLYLQIDGGQALRVSYSGPGINKQEIPASSLWRVAINPAPQPPAVTLRDADNPANAVAGLDYGYYESYWTSLPDFTTLTPVKTGVSSTPTIAVRSRDDSYGLRFKGYVSVPADGVYTFYTSSDDGTKLLIGTTEVVNNDGVHGEQERSGTIGLKAGLHALTIVYFNGGGGQALTVNYSGPGLSKQAIPASAFWRVATSQPTPAPPAPTPPSTASNSGTGLRADYFNNNTLTAPYTLTRTDATVDFFWGDGTPATGVINTDNFSARWTGQVEAPVTGTYIFSTDTDDGVRLWVNRKLLINDWNGHPSVLNNGTAIDLVAGQRYDIQMDYFEYTGGATARLGWAYPGQSLTIIPKERLYPTTISLASARVAATEEQSIEVSHLQAYPVPARESIWVRYNAAAAGEATLQLINTAAQPVHQTIHQVIPGENIIKVMVDQLGRGTYVLVLTQSSKRLTRKVILTD</sequence>
<accession>A0A1I2HBH9</accession>
<dbReference type="InterPro" id="IPR022441">
    <property type="entry name" value="Para_beta_helix_rpt-2"/>
</dbReference>
<dbReference type="NCBIfam" id="TIGR03804">
    <property type="entry name" value="para_beta_helix"/>
    <property type="match status" value="1"/>
</dbReference>
<dbReference type="PANTHER" id="PTHR36453">
    <property type="entry name" value="SECRETED PROTEIN-RELATED"/>
    <property type="match status" value="1"/>
</dbReference>
<feature type="domain" description="PA14" evidence="2">
    <location>
        <begin position="1159"/>
        <end position="1299"/>
    </location>
</feature>
<dbReference type="InterPro" id="IPR006626">
    <property type="entry name" value="PbH1"/>
</dbReference>
<feature type="region of interest" description="Disordered" evidence="1">
    <location>
        <begin position="1141"/>
        <end position="1161"/>
    </location>
</feature>
<dbReference type="EMBL" id="FOLQ01000040">
    <property type="protein sequence ID" value="SFF26733.1"/>
    <property type="molecule type" value="Genomic_DNA"/>
</dbReference>
<evidence type="ECO:0000259" key="2">
    <source>
        <dbReference type="PROSITE" id="PS51820"/>
    </source>
</evidence>
<dbReference type="STRING" id="662367.SAMN05216167_1405"/>
<dbReference type="InterPro" id="IPR037524">
    <property type="entry name" value="PA14/GLEYA"/>
</dbReference>
<feature type="domain" description="PA14" evidence="2">
    <location>
        <begin position="999"/>
        <end position="1135"/>
    </location>
</feature>
<dbReference type="InterPro" id="IPR011658">
    <property type="entry name" value="PA14_dom"/>
</dbReference>
<gene>
    <name evidence="3" type="ORF">SAMN05216167_1405</name>
</gene>
<dbReference type="InterPro" id="IPR039448">
    <property type="entry name" value="Beta_helix"/>
</dbReference>
<dbReference type="PANTHER" id="PTHR36453:SF1">
    <property type="entry name" value="RIGHT HANDED BETA HELIX DOMAIN-CONTAINING PROTEIN"/>
    <property type="match status" value="1"/>
</dbReference>
<feature type="domain" description="PA14" evidence="2">
    <location>
        <begin position="677"/>
        <end position="813"/>
    </location>
</feature>
<dbReference type="PROSITE" id="PS51820">
    <property type="entry name" value="PA14"/>
    <property type="match status" value="4"/>
</dbReference>
<dbReference type="Gene3D" id="2.160.20.10">
    <property type="entry name" value="Single-stranded right-handed beta-helix, Pectin lyase-like"/>
    <property type="match status" value="3"/>
</dbReference>
<evidence type="ECO:0000313" key="4">
    <source>
        <dbReference type="Proteomes" id="UP000198598"/>
    </source>
</evidence>
<organism evidence="3 4">
    <name type="scientific">Spirosoma endophyticum</name>
    <dbReference type="NCBI Taxonomy" id="662367"/>
    <lineage>
        <taxon>Bacteria</taxon>
        <taxon>Pseudomonadati</taxon>
        <taxon>Bacteroidota</taxon>
        <taxon>Cytophagia</taxon>
        <taxon>Cytophagales</taxon>
        <taxon>Cytophagaceae</taxon>
        <taxon>Spirosoma</taxon>
    </lineage>
</organism>
<protein>
    <submittedName>
        <fullName evidence="3">Por secretion system C-terminal sorting domain-containing protein</fullName>
    </submittedName>
</protein>
<dbReference type="SMART" id="SM00710">
    <property type="entry name" value="PbH1"/>
    <property type="match status" value="8"/>
</dbReference>
<dbReference type="OrthoDB" id="901259at2"/>
<dbReference type="InterPro" id="IPR011050">
    <property type="entry name" value="Pectin_lyase_fold/virulence"/>
</dbReference>
<reference evidence="3 4" key="1">
    <citation type="submission" date="2016-10" db="EMBL/GenBank/DDBJ databases">
        <authorList>
            <person name="de Groot N.N."/>
        </authorList>
    </citation>
    <scope>NUCLEOTIDE SEQUENCE [LARGE SCALE GENOMIC DNA]</scope>
    <source>
        <strain evidence="3 4">DSM 26130</strain>
    </source>
</reference>
<feature type="compositionally biased region" description="Pro residues" evidence="1">
    <location>
        <begin position="1145"/>
        <end position="1154"/>
    </location>
</feature>
<evidence type="ECO:0000256" key="1">
    <source>
        <dbReference type="SAM" id="MobiDB-lite"/>
    </source>
</evidence>
<dbReference type="RefSeq" id="WP_093834839.1">
    <property type="nucleotide sequence ID" value="NZ_FOLQ01000040.1"/>
</dbReference>
<dbReference type="Gene3D" id="3.90.182.10">
    <property type="entry name" value="Toxin - Anthrax Protective Antigen,domain 1"/>
    <property type="match status" value="3"/>
</dbReference>
<feature type="domain" description="PA14" evidence="2">
    <location>
        <begin position="838"/>
        <end position="974"/>
    </location>
</feature>
<name>A0A1I2HBH9_9BACT</name>
<dbReference type="InterPro" id="IPR012334">
    <property type="entry name" value="Pectin_lyas_fold"/>
</dbReference>
<dbReference type="Pfam" id="PF07691">
    <property type="entry name" value="PA14"/>
    <property type="match status" value="4"/>
</dbReference>
<dbReference type="Pfam" id="PF13229">
    <property type="entry name" value="Beta_helix"/>
    <property type="match status" value="2"/>
</dbReference>
<dbReference type="SUPFAM" id="SSF56988">
    <property type="entry name" value="Anthrax protective antigen"/>
    <property type="match status" value="4"/>
</dbReference>
<dbReference type="Gene3D" id="2.60.120.380">
    <property type="match status" value="1"/>
</dbReference>
<dbReference type="SUPFAM" id="SSF51126">
    <property type="entry name" value="Pectin lyase-like"/>
    <property type="match status" value="1"/>
</dbReference>
<dbReference type="SMART" id="SM00758">
    <property type="entry name" value="PA14"/>
    <property type="match status" value="4"/>
</dbReference>
<proteinExistence type="predicted"/>
<evidence type="ECO:0000313" key="3">
    <source>
        <dbReference type="EMBL" id="SFF26733.1"/>
    </source>
</evidence>
<keyword evidence="4" id="KW-1185">Reference proteome</keyword>
<dbReference type="Proteomes" id="UP000198598">
    <property type="component" value="Unassembled WGS sequence"/>
</dbReference>